<protein>
    <submittedName>
        <fullName evidence="2">Uncharacterized protein</fullName>
    </submittedName>
</protein>
<keyword evidence="3" id="KW-1185">Reference proteome</keyword>
<organism evidence="2 3">
    <name type="scientific">Klebsormidium nitens</name>
    <name type="common">Green alga</name>
    <name type="synonym">Ulothrix nitens</name>
    <dbReference type="NCBI Taxonomy" id="105231"/>
    <lineage>
        <taxon>Eukaryota</taxon>
        <taxon>Viridiplantae</taxon>
        <taxon>Streptophyta</taxon>
        <taxon>Klebsormidiophyceae</taxon>
        <taxon>Klebsormidiales</taxon>
        <taxon>Klebsormidiaceae</taxon>
        <taxon>Klebsormidium</taxon>
    </lineage>
</organism>
<sequence>MEEGRGTPNSGFDEAVNEDLEQIQAMLEESGKECHISLVINHIGTVGNLFQSVGPNARSCRTFPTRTRSHTSGLVSTASQTEDMEDDLNSDMREAKRVKEDGTGDNIVDAAASQETPNPASDGIAADRGGSACRSSPARPSPDAAGLQTASNSAEQQSGQDKPSARKKVQSMIVPGAGAVILWKEKHGVSRPNSTGSEQTPDGATTPLSGAPGGSNENGEAHVLKSAVGRKRRRSEVPEKVLKEIEGGGNVELKLQGVPSAKKGVKCQSKEQVSLISAGATAATPTSPSKCPNMSADAISPKPATAAPQPDHLVPGTAARLSTSEAALSRKSAAAHVPERKDQRNRSQKRVVQTSEPPQWKRFIRVLEVT</sequence>
<feature type="compositionally biased region" description="Polar residues" evidence="1">
    <location>
        <begin position="148"/>
        <end position="161"/>
    </location>
</feature>
<reference evidence="2 3" key="1">
    <citation type="journal article" date="2014" name="Nat. Commun.">
        <title>Klebsormidium flaccidum genome reveals primary factors for plant terrestrial adaptation.</title>
        <authorList>
            <person name="Hori K."/>
            <person name="Maruyama F."/>
            <person name="Fujisawa T."/>
            <person name="Togashi T."/>
            <person name="Yamamoto N."/>
            <person name="Seo M."/>
            <person name="Sato S."/>
            <person name="Yamada T."/>
            <person name="Mori H."/>
            <person name="Tajima N."/>
            <person name="Moriyama T."/>
            <person name="Ikeuchi M."/>
            <person name="Watanabe M."/>
            <person name="Wada H."/>
            <person name="Kobayashi K."/>
            <person name="Saito M."/>
            <person name="Masuda T."/>
            <person name="Sasaki-Sekimoto Y."/>
            <person name="Mashiguchi K."/>
            <person name="Awai K."/>
            <person name="Shimojima M."/>
            <person name="Masuda S."/>
            <person name="Iwai M."/>
            <person name="Nobusawa T."/>
            <person name="Narise T."/>
            <person name="Kondo S."/>
            <person name="Saito H."/>
            <person name="Sato R."/>
            <person name="Murakawa M."/>
            <person name="Ihara Y."/>
            <person name="Oshima-Yamada Y."/>
            <person name="Ohtaka K."/>
            <person name="Satoh M."/>
            <person name="Sonobe K."/>
            <person name="Ishii M."/>
            <person name="Ohtani R."/>
            <person name="Kanamori-Sato M."/>
            <person name="Honoki R."/>
            <person name="Miyazaki D."/>
            <person name="Mochizuki H."/>
            <person name="Umetsu J."/>
            <person name="Higashi K."/>
            <person name="Shibata D."/>
            <person name="Kamiya Y."/>
            <person name="Sato N."/>
            <person name="Nakamura Y."/>
            <person name="Tabata S."/>
            <person name="Ida S."/>
            <person name="Kurokawa K."/>
            <person name="Ohta H."/>
        </authorList>
    </citation>
    <scope>NUCLEOTIDE SEQUENCE [LARGE SCALE GENOMIC DNA]</scope>
    <source>
        <strain evidence="2 3">NIES-2285</strain>
    </source>
</reference>
<gene>
    <name evidence="2" type="ORF">KFL_003760060</name>
</gene>
<evidence type="ECO:0000256" key="1">
    <source>
        <dbReference type="SAM" id="MobiDB-lite"/>
    </source>
</evidence>
<dbReference type="Proteomes" id="UP000054558">
    <property type="component" value="Unassembled WGS sequence"/>
</dbReference>
<feature type="compositionally biased region" description="Low complexity" evidence="1">
    <location>
        <begin position="131"/>
        <end position="145"/>
    </location>
</feature>
<feature type="compositionally biased region" description="Polar residues" evidence="1">
    <location>
        <begin position="62"/>
        <end position="81"/>
    </location>
</feature>
<proteinExistence type="predicted"/>
<evidence type="ECO:0000313" key="3">
    <source>
        <dbReference type="Proteomes" id="UP000054558"/>
    </source>
</evidence>
<evidence type="ECO:0000313" key="2">
    <source>
        <dbReference type="EMBL" id="GAQ87773.1"/>
    </source>
</evidence>
<dbReference type="EMBL" id="DF237325">
    <property type="protein sequence ID" value="GAQ87773.1"/>
    <property type="molecule type" value="Genomic_DNA"/>
</dbReference>
<feature type="region of interest" description="Disordered" evidence="1">
    <location>
        <begin position="279"/>
        <end position="359"/>
    </location>
</feature>
<feature type="compositionally biased region" description="Low complexity" evidence="1">
    <location>
        <begin position="279"/>
        <end position="289"/>
    </location>
</feature>
<accession>A0A1Y1IB37</accession>
<feature type="region of interest" description="Disordered" evidence="1">
    <location>
        <begin position="62"/>
        <end position="88"/>
    </location>
</feature>
<feature type="region of interest" description="Disordered" evidence="1">
    <location>
        <begin position="188"/>
        <end position="241"/>
    </location>
</feature>
<feature type="compositionally biased region" description="Polar residues" evidence="1">
    <location>
        <begin position="191"/>
        <end position="208"/>
    </location>
</feature>
<name>A0A1Y1IB37_KLENI</name>
<feature type="region of interest" description="Disordered" evidence="1">
    <location>
        <begin position="110"/>
        <end position="169"/>
    </location>
</feature>
<dbReference type="AlphaFoldDB" id="A0A1Y1IB37"/>